<dbReference type="NCBIfam" id="TIGR01395">
    <property type="entry name" value="FlgC"/>
    <property type="match status" value="1"/>
</dbReference>
<protein>
    <recommendedName>
        <fullName evidence="2">Flagellar basal-body rod protein FlgC</fullName>
    </recommendedName>
</protein>
<comment type="subunit">
    <text evidence="2">The basal body constitutes a major portion of the flagellar organelle and consists of four rings (L,P,S, and M) mounted on a central rod. The rod consists of about 26 subunits of FlgG in the distal portion, and FlgB, FlgC and FlgF are thought to build up the proximal portion of the rod with about 6 subunits each.</text>
</comment>
<gene>
    <name evidence="4" type="primary">flgC</name>
    <name evidence="4" type="ORF">ENS31_02600</name>
</gene>
<evidence type="ECO:0000256" key="2">
    <source>
        <dbReference type="RuleBase" id="RU362062"/>
    </source>
</evidence>
<keyword evidence="4" id="KW-0966">Cell projection</keyword>
<evidence type="ECO:0000256" key="1">
    <source>
        <dbReference type="ARBA" id="ARBA00009677"/>
    </source>
</evidence>
<dbReference type="Pfam" id="PF06429">
    <property type="entry name" value="Flg_bbr_C"/>
    <property type="match status" value="1"/>
</dbReference>
<feature type="domain" description="Flagellar basal-body/hook protein C-terminal" evidence="3">
    <location>
        <begin position="121"/>
        <end position="163"/>
    </location>
</feature>
<evidence type="ECO:0000313" key="4">
    <source>
        <dbReference type="EMBL" id="HFI90402.1"/>
    </source>
</evidence>
<keyword evidence="2" id="KW-0975">Bacterial flagellum</keyword>
<comment type="subcellular location">
    <subcellularLocation>
        <location evidence="2">Bacterial flagellum basal body</location>
    </subcellularLocation>
</comment>
<keyword evidence="4" id="KW-0969">Cilium</keyword>
<dbReference type="PROSITE" id="PS00588">
    <property type="entry name" value="FLAGELLA_BB_ROD"/>
    <property type="match status" value="1"/>
</dbReference>
<sequence>MKIGDNILGFGISAKGLSVQRKKMNLIAENLANGNSVRTADGQPVKRKILNVTQKKNVLNQQVVDFSKTMKLATTNPNHISNPTLTTNKTSSTSDLEFKVAEDNTPGDIVYMPEHPNADENGYVQMSNINTITEMIDMIAASRSYEANLNAFNASKQMAKDSLEI</sequence>
<dbReference type="InterPro" id="IPR010930">
    <property type="entry name" value="Flg_bb/hook_C_dom"/>
</dbReference>
<dbReference type="InterPro" id="IPR006299">
    <property type="entry name" value="FlgC"/>
</dbReference>
<evidence type="ECO:0000259" key="3">
    <source>
        <dbReference type="Pfam" id="PF06429"/>
    </source>
</evidence>
<proteinExistence type="inferred from homology"/>
<reference evidence="4" key="1">
    <citation type="journal article" date="2020" name="mSystems">
        <title>Genome- and Community-Level Interaction Insights into Carbon Utilization and Element Cycling Functions of Hydrothermarchaeota in Hydrothermal Sediment.</title>
        <authorList>
            <person name="Zhou Z."/>
            <person name="Liu Y."/>
            <person name="Xu W."/>
            <person name="Pan J."/>
            <person name="Luo Z.H."/>
            <person name="Li M."/>
        </authorList>
    </citation>
    <scope>NUCLEOTIDE SEQUENCE [LARGE SCALE GENOMIC DNA]</scope>
    <source>
        <strain evidence="4">SpSt-479</strain>
    </source>
</reference>
<dbReference type="GO" id="GO:0071973">
    <property type="term" value="P:bacterial-type flagellum-dependent cell motility"/>
    <property type="evidence" value="ECO:0007669"/>
    <property type="project" value="UniProtKB-UniRule"/>
</dbReference>
<name>A0A7V2ZI66_9BACT</name>
<keyword evidence="4" id="KW-0282">Flagellum</keyword>
<dbReference type="GO" id="GO:0030694">
    <property type="term" value="C:bacterial-type flagellum basal body, rod"/>
    <property type="evidence" value="ECO:0007669"/>
    <property type="project" value="UniProtKB-UniRule"/>
</dbReference>
<dbReference type="EMBL" id="DSUJ01000008">
    <property type="protein sequence ID" value="HFI90402.1"/>
    <property type="molecule type" value="Genomic_DNA"/>
</dbReference>
<dbReference type="InterPro" id="IPR019776">
    <property type="entry name" value="Flagellar_basal_body_rod_CS"/>
</dbReference>
<accession>A0A7V2ZI66</accession>
<organism evidence="4">
    <name type="scientific">Ignavibacterium album</name>
    <dbReference type="NCBI Taxonomy" id="591197"/>
    <lineage>
        <taxon>Bacteria</taxon>
        <taxon>Pseudomonadati</taxon>
        <taxon>Ignavibacteriota</taxon>
        <taxon>Ignavibacteria</taxon>
        <taxon>Ignavibacteriales</taxon>
        <taxon>Ignavibacteriaceae</taxon>
        <taxon>Ignavibacterium</taxon>
    </lineage>
</organism>
<comment type="caution">
    <text evidence="4">The sequence shown here is derived from an EMBL/GenBank/DDBJ whole genome shotgun (WGS) entry which is preliminary data.</text>
</comment>
<dbReference type="AlphaFoldDB" id="A0A7V2ZI66"/>
<comment type="similarity">
    <text evidence="1">Belongs to the flagella basal body rod proteins family.</text>
</comment>